<dbReference type="EMBL" id="CM023470">
    <property type="protein sequence ID" value="KAH7980769.1"/>
    <property type="molecule type" value="Genomic_DNA"/>
</dbReference>
<reference evidence="1" key="1">
    <citation type="submission" date="2020-05" db="EMBL/GenBank/DDBJ databases">
        <title>Large-scale comparative analyses of tick genomes elucidate their genetic diversity and vector capacities.</title>
        <authorList>
            <person name="Jia N."/>
            <person name="Wang J."/>
            <person name="Shi W."/>
            <person name="Du L."/>
            <person name="Sun Y."/>
            <person name="Zhan W."/>
            <person name="Jiang J."/>
            <person name="Wang Q."/>
            <person name="Zhang B."/>
            <person name="Ji P."/>
            <person name="Sakyi L.B."/>
            <person name="Cui X."/>
            <person name="Yuan T."/>
            <person name="Jiang B."/>
            <person name="Yang W."/>
            <person name="Lam T.T.-Y."/>
            <person name="Chang Q."/>
            <person name="Ding S."/>
            <person name="Wang X."/>
            <person name="Zhu J."/>
            <person name="Ruan X."/>
            <person name="Zhao L."/>
            <person name="Wei J."/>
            <person name="Que T."/>
            <person name="Du C."/>
            <person name="Cheng J."/>
            <person name="Dai P."/>
            <person name="Han X."/>
            <person name="Huang E."/>
            <person name="Gao Y."/>
            <person name="Liu J."/>
            <person name="Shao H."/>
            <person name="Ye R."/>
            <person name="Li L."/>
            <person name="Wei W."/>
            <person name="Wang X."/>
            <person name="Wang C."/>
            <person name="Yang T."/>
            <person name="Huo Q."/>
            <person name="Li W."/>
            <person name="Guo W."/>
            <person name="Chen H."/>
            <person name="Zhou L."/>
            <person name="Ni X."/>
            <person name="Tian J."/>
            <person name="Zhou Y."/>
            <person name="Sheng Y."/>
            <person name="Liu T."/>
            <person name="Pan Y."/>
            <person name="Xia L."/>
            <person name="Li J."/>
            <person name="Zhao F."/>
            <person name="Cao W."/>
        </authorList>
    </citation>
    <scope>NUCLEOTIDE SEQUENCE</scope>
    <source>
        <strain evidence="1">Dsil-2018</strain>
    </source>
</reference>
<organism evidence="1 2">
    <name type="scientific">Dermacentor silvarum</name>
    <name type="common">Tick</name>
    <dbReference type="NCBI Taxonomy" id="543639"/>
    <lineage>
        <taxon>Eukaryota</taxon>
        <taxon>Metazoa</taxon>
        <taxon>Ecdysozoa</taxon>
        <taxon>Arthropoda</taxon>
        <taxon>Chelicerata</taxon>
        <taxon>Arachnida</taxon>
        <taxon>Acari</taxon>
        <taxon>Parasitiformes</taxon>
        <taxon>Ixodida</taxon>
        <taxon>Ixodoidea</taxon>
        <taxon>Ixodidae</taxon>
        <taxon>Rhipicephalinae</taxon>
        <taxon>Dermacentor</taxon>
    </lineage>
</organism>
<accession>A0ACB8E2E3</accession>
<evidence type="ECO:0000313" key="2">
    <source>
        <dbReference type="Proteomes" id="UP000821865"/>
    </source>
</evidence>
<protein>
    <submittedName>
        <fullName evidence="1">Uncharacterized protein</fullName>
    </submittedName>
</protein>
<gene>
    <name evidence="1" type="ORF">HPB49_019092</name>
</gene>
<sequence>MPSTAPPTVSSFKKSRVPPSRPASPPHSRRIADLPPAEQEARYSALSQRYGVPAFRPGQSLSEAVCFKCHEKGHLASKCPTKQETVTQQSATASTSLHAAAPALHTSPLDDVHGSHLECSFFTADIALLGSYDAFPDTGSKITIVTKSAIKNLPLMPWTPEPLVVVGGSSVHPEGTVCLKITVGPITALVEAAVISNNVLPVILGEDWFRASNTRLVFEPPNPAEIHHLASGTVIQAHQKLYPRASCAVIPRQSFLAQCTEVPCSDSLQEAPLPGMETLWKPLCKSQPEQATVAPEGTVAITIHPDRPPAFVAKDSSEMQQVALSTTLSDHLTFARDEDDISHFQGVEHCIDLVPDAVPYSRSPCRLACLFALLVLYFFFSFSSCVSSNSSLLSVFRKASPENQSCVTKLEEAAFTVNTTLNTSTGFSPFELLFGYIPRLPAEHYRPVSNSSLTERLLDVQAHRTEAMANCEDAQDRRKLIYDRMHRPHTFSVGDFVWVRCQQRVLQGLEKLSPRFRGIYRLAEHLRPATFRAIQVSSPSTRHSAQPRTVHVSQLKRYVPPLPVKCLEDTASTLSSSSEQDSPSCPQQCEPPSLQQSTSSVSRSSETAAALPLNAQRPVRQRRPPTHLQDYEVDF</sequence>
<comment type="caution">
    <text evidence="1">The sequence shown here is derived from an EMBL/GenBank/DDBJ whole genome shotgun (WGS) entry which is preliminary data.</text>
</comment>
<evidence type="ECO:0000313" key="1">
    <source>
        <dbReference type="EMBL" id="KAH7980769.1"/>
    </source>
</evidence>
<name>A0ACB8E2E3_DERSI</name>
<proteinExistence type="predicted"/>
<dbReference type="Proteomes" id="UP000821865">
    <property type="component" value="Chromosome 1"/>
</dbReference>
<keyword evidence="2" id="KW-1185">Reference proteome</keyword>